<sequence>MSDMAMDARKQRILEAIVALYASDGEPVGSGLLANYFDMALSSATLRNEMAALTKLGLLEQPHTSAGRVPSAQGYRYYLDHLIDAPGSIQLPEEDREHIDDLFAGMDVEPEKLAPAAARSLADLTECAAAVTTPQAPDLCIAHFEVVQVGRYSAAVLAVTSAGGVRTRVARVDTGLTRDDAANLAQLLNRGLTFVAPQDLSPMLTASMVLAAGERLAPVVLAAQALVTTGPQACLQGAQYLAKMPDVRENLGTLLEIFSDNEAATELLRPDGGKITATLGSDLDPAMPGACIVSKRYLAGGGLTGSVALIGSTRMEYRRLLPILDYFSVKLGQSMAGQGQ</sequence>
<dbReference type="PIRSF" id="PIRSF005485">
    <property type="entry name" value="HrcA"/>
    <property type="match status" value="1"/>
</dbReference>
<evidence type="ECO:0000259" key="6">
    <source>
        <dbReference type="Pfam" id="PF01628"/>
    </source>
</evidence>
<dbReference type="InterPro" id="IPR029016">
    <property type="entry name" value="GAF-like_dom_sf"/>
</dbReference>
<dbReference type="Gene3D" id="3.30.450.40">
    <property type="match status" value="1"/>
</dbReference>
<dbReference type="STRING" id="411471.SUBVAR_04641"/>
<reference evidence="7" key="1">
    <citation type="submission" date="2009-12" db="EMBL/GenBank/DDBJ databases">
        <authorList>
            <person name="Weinstock G."/>
            <person name="Sodergren E."/>
            <person name="Clifton S."/>
            <person name="Fulton L."/>
            <person name="Fulton B."/>
            <person name="Courtney L."/>
            <person name="Fronick C."/>
            <person name="Harrison M."/>
            <person name="Strong C."/>
            <person name="Farmer C."/>
            <person name="Delahaunty K."/>
            <person name="Markovic C."/>
            <person name="Hall O."/>
            <person name="Minx P."/>
            <person name="Tomlinson C."/>
            <person name="Mitreva M."/>
            <person name="Nelson J."/>
            <person name="Hou S."/>
            <person name="Wollam A."/>
            <person name="Pepin K.H."/>
            <person name="Johnson M."/>
            <person name="Bhonagiri V."/>
            <person name="Nash W.E."/>
            <person name="Warren W."/>
            <person name="Chinwalla A."/>
            <person name="Mardis E.R."/>
            <person name="Wilson R.K."/>
        </authorList>
    </citation>
    <scope>NUCLEOTIDE SEQUENCE [LARGE SCALE GENOMIC DNA]</scope>
    <source>
        <strain evidence="7">DSM 15176</strain>
    </source>
</reference>
<organism evidence="7 8">
    <name type="scientific">Subdoligranulum variabile DSM 15176</name>
    <dbReference type="NCBI Taxonomy" id="411471"/>
    <lineage>
        <taxon>Bacteria</taxon>
        <taxon>Bacillati</taxon>
        <taxon>Bacillota</taxon>
        <taxon>Clostridia</taxon>
        <taxon>Eubacteriales</taxon>
        <taxon>Oscillospiraceae</taxon>
        <taxon>Subdoligranulum</taxon>
    </lineage>
</organism>
<accession>D1PJS1</accession>
<comment type="similarity">
    <text evidence="5">Belongs to the HrcA family.</text>
</comment>
<dbReference type="Pfam" id="PF01628">
    <property type="entry name" value="HrcA"/>
    <property type="match status" value="1"/>
</dbReference>
<dbReference type="SUPFAM" id="SSF46785">
    <property type="entry name" value="Winged helix' DNA-binding domain"/>
    <property type="match status" value="1"/>
</dbReference>
<keyword evidence="1 5" id="KW-0678">Repressor</keyword>
<dbReference type="InterPro" id="IPR036388">
    <property type="entry name" value="WH-like_DNA-bd_sf"/>
</dbReference>
<dbReference type="Gene3D" id="1.10.10.10">
    <property type="entry name" value="Winged helix-like DNA-binding domain superfamily/Winged helix DNA-binding domain"/>
    <property type="match status" value="1"/>
</dbReference>
<dbReference type="InterPro" id="IPR002571">
    <property type="entry name" value="HrcA"/>
</dbReference>
<keyword evidence="4 5" id="KW-0804">Transcription</keyword>
<keyword evidence="2 5" id="KW-0805">Transcription regulation</keyword>
<protein>
    <recommendedName>
        <fullName evidence="5">Heat-inducible transcription repressor HrcA</fullName>
    </recommendedName>
</protein>
<dbReference type="AlphaFoldDB" id="D1PJS1"/>
<feature type="domain" description="Heat-inducible transcription repressor HrcA C-terminal" evidence="6">
    <location>
        <begin position="115"/>
        <end position="319"/>
    </location>
</feature>
<dbReference type="HOGENOM" id="CLU_050019_1_0_9"/>
<dbReference type="PANTHER" id="PTHR34824">
    <property type="entry name" value="HEAT-INDUCIBLE TRANSCRIPTION REPRESSOR HRCA"/>
    <property type="match status" value="1"/>
</dbReference>
<evidence type="ECO:0000256" key="1">
    <source>
        <dbReference type="ARBA" id="ARBA00022491"/>
    </source>
</evidence>
<evidence type="ECO:0000256" key="4">
    <source>
        <dbReference type="ARBA" id="ARBA00023163"/>
    </source>
</evidence>
<dbReference type="SUPFAM" id="SSF55781">
    <property type="entry name" value="GAF domain-like"/>
    <property type="match status" value="1"/>
</dbReference>
<dbReference type="NCBIfam" id="TIGR00331">
    <property type="entry name" value="hrcA"/>
    <property type="match status" value="1"/>
</dbReference>
<dbReference type="GO" id="GO:0003677">
    <property type="term" value="F:DNA binding"/>
    <property type="evidence" value="ECO:0007669"/>
    <property type="project" value="InterPro"/>
</dbReference>
<evidence type="ECO:0000313" key="8">
    <source>
        <dbReference type="Proteomes" id="UP000003438"/>
    </source>
</evidence>
<comment type="caution">
    <text evidence="7">The sequence shown here is derived from an EMBL/GenBank/DDBJ whole genome shotgun (WGS) entry which is preliminary data.</text>
</comment>
<dbReference type="InterPro" id="IPR021153">
    <property type="entry name" value="HrcA_C"/>
</dbReference>
<evidence type="ECO:0000256" key="5">
    <source>
        <dbReference type="HAMAP-Rule" id="MF_00081"/>
    </source>
</evidence>
<dbReference type="Proteomes" id="UP000003438">
    <property type="component" value="Unassembled WGS sequence"/>
</dbReference>
<name>D1PJS1_9FIRM</name>
<dbReference type="Gene3D" id="3.30.390.60">
    <property type="entry name" value="Heat-inducible transcription repressor hrca homolog, domain 3"/>
    <property type="match status" value="1"/>
</dbReference>
<dbReference type="GO" id="GO:0045892">
    <property type="term" value="P:negative regulation of DNA-templated transcription"/>
    <property type="evidence" value="ECO:0007669"/>
    <property type="project" value="UniProtKB-UniRule"/>
</dbReference>
<dbReference type="EMBL" id="ACBY02000014">
    <property type="protein sequence ID" value="EFB77019.1"/>
    <property type="molecule type" value="Genomic_DNA"/>
</dbReference>
<evidence type="ECO:0000256" key="2">
    <source>
        <dbReference type="ARBA" id="ARBA00023015"/>
    </source>
</evidence>
<dbReference type="PANTHER" id="PTHR34824:SF1">
    <property type="entry name" value="HEAT-INDUCIBLE TRANSCRIPTION REPRESSOR HRCA"/>
    <property type="match status" value="1"/>
</dbReference>
<dbReference type="InterPro" id="IPR036390">
    <property type="entry name" value="WH_DNA-bd_sf"/>
</dbReference>
<keyword evidence="8" id="KW-1185">Reference proteome</keyword>
<evidence type="ECO:0000256" key="3">
    <source>
        <dbReference type="ARBA" id="ARBA00023016"/>
    </source>
</evidence>
<proteinExistence type="inferred from homology"/>
<dbReference type="eggNOG" id="COG1420">
    <property type="taxonomic scope" value="Bacteria"/>
</dbReference>
<keyword evidence="3 5" id="KW-0346">Stress response</keyword>
<evidence type="ECO:0000313" key="7">
    <source>
        <dbReference type="EMBL" id="EFB77019.1"/>
    </source>
</evidence>
<comment type="function">
    <text evidence="5">Negative regulator of class I heat shock genes (grpE-dnaK-dnaJ and groELS operons). Prevents heat-shock induction of these operons.</text>
</comment>
<dbReference type="HAMAP" id="MF_00081">
    <property type="entry name" value="HrcA"/>
    <property type="match status" value="1"/>
</dbReference>
<dbReference type="InterPro" id="IPR023120">
    <property type="entry name" value="WHTH_transcript_rep_HrcA_IDD"/>
</dbReference>
<gene>
    <name evidence="5 7" type="primary">hrcA</name>
    <name evidence="7" type="ORF">SUBVAR_04641</name>
</gene>